<dbReference type="STRING" id="169427.SAMN05192548_102324"/>
<dbReference type="Proteomes" id="UP000184395">
    <property type="component" value="Unassembled WGS sequence"/>
</dbReference>
<dbReference type="OrthoDB" id="8705346at2"/>
<reference evidence="2 3" key="1">
    <citation type="submission" date="2016-11" db="EMBL/GenBank/DDBJ databases">
        <authorList>
            <person name="Jaros S."/>
            <person name="Januszkiewicz K."/>
            <person name="Wedrychowicz H."/>
        </authorList>
    </citation>
    <scope>NUCLEOTIDE SEQUENCE [LARGE SCALE GENOMIC DNA]</scope>
    <source>
        <strain evidence="2 3">LMG 20594</strain>
    </source>
</reference>
<organism evidence="2 3">
    <name type="scientific">Paraburkholderia terricola</name>
    <dbReference type="NCBI Taxonomy" id="169427"/>
    <lineage>
        <taxon>Bacteria</taxon>
        <taxon>Pseudomonadati</taxon>
        <taxon>Pseudomonadota</taxon>
        <taxon>Betaproteobacteria</taxon>
        <taxon>Burkholderiales</taxon>
        <taxon>Burkholderiaceae</taxon>
        <taxon>Paraburkholderia</taxon>
    </lineage>
</organism>
<dbReference type="EMBL" id="FRAB01000023">
    <property type="protein sequence ID" value="SHK45856.1"/>
    <property type="molecule type" value="Genomic_DNA"/>
</dbReference>
<feature type="region of interest" description="Disordered" evidence="1">
    <location>
        <begin position="115"/>
        <end position="135"/>
    </location>
</feature>
<feature type="compositionally biased region" description="Basic and acidic residues" evidence="1">
    <location>
        <begin position="124"/>
        <end position="135"/>
    </location>
</feature>
<evidence type="ECO:0000313" key="2">
    <source>
        <dbReference type="EMBL" id="SHK45856.1"/>
    </source>
</evidence>
<name>A0A1M6SMJ3_9BURK</name>
<dbReference type="InterPro" id="IPR021087">
    <property type="entry name" value="Uncharacterised_PixA/AidA"/>
</dbReference>
<protein>
    <submittedName>
        <fullName evidence="2">Inclusion body protein</fullName>
    </submittedName>
</protein>
<gene>
    <name evidence="2" type="ORF">SAMN05192548_102324</name>
</gene>
<evidence type="ECO:0000313" key="3">
    <source>
        <dbReference type="Proteomes" id="UP000184395"/>
    </source>
</evidence>
<accession>A0A1M6SMJ3</accession>
<dbReference type="RefSeq" id="WP_073430414.1">
    <property type="nucleotide sequence ID" value="NZ_CADFGY010000026.1"/>
</dbReference>
<dbReference type="InterPro" id="IPR038712">
    <property type="entry name" value="PixA-like_sf"/>
</dbReference>
<dbReference type="Pfam" id="PF12306">
    <property type="entry name" value="PixA"/>
    <property type="match status" value="1"/>
</dbReference>
<dbReference type="AlphaFoldDB" id="A0A1M6SMJ3"/>
<dbReference type="Gene3D" id="2.60.40.3910">
    <property type="entry name" value="Inclusion body protein"/>
    <property type="match status" value="1"/>
</dbReference>
<sequence>MESEYPIRPAPRRINVLVVVDTDEITSAYRPNRDASHPKVLGHHCPVSICTDARDAIRFQATGKPRLNANIGDIVSIAGTSSSANSQDAVLLYSLRSSVDGSIVAPPQLVVLTRSGAVEPNPDSQDRDGLPPTHREASFSRISSTVLERGVETLELAFALYTLADDGQSQRTFGYYACHFVIASI</sequence>
<evidence type="ECO:0000256" key="1">
    <source>
        <dbReference type="SAM" id="MobiDB-lite"/>
    </source>
</evidence>
<proteinExistence type="predicted"/>